<feature type="chain" id="PRO_5007577924" evidence="7">
    <location>
        <begin position="25"/>
        <end position="389"/>
    </location>
</feature>
<dbReference type="Gene3D" id="3.90.1720.10">
    <property type="entry name" value="endopeptidase domain like (from Nostoc punctiforme)"/>
    <property type="match status" value="1"/>
</dbReference>
<evidence type="ECO:0000256" key="6">
    <source>
        <dbReference type="SAM" id="Coils"/>
    </source>
</evidence>
<dbReference type="EC" id="3.4.-.-" evidence="9"/>
<dbReference type="PROSITE" id="PS51935">
    <property type="entry name" value="NLPC_P60"/>
    <property type="match status" value="1"/>
</dbReference>
<evidence type="ECO:0000256" key="4">
    <source>
        <dbReference type="ARBA" id="ARBA00022801"/>
    </source>
</evidence>
<accession>A0A151B2P7</accession>
<dbReference type="AlphaFoldDB" id="A0A151B2P7"/>
<keyword evidence="2" id="KW-0645">Protease</keyword>
<dbReference type="GO" id="GO:0008234">
    <property type="term" value="F:cysteine-type peptidase activity"/>
    <property type="evidence" value="ECO:0007669"/>
    <property type="project" value="UniProtKB-KW"/>
</dbReference>
<keyword evidence="3 7" id="KW-0732">Signal</keyword>
<feature type="coiled-coil region" evidence="6">
    <location>
        <begin position="168"/>
        <end position="202"/>
    </location>
</feature>
<feature type="domain" description="NlpC/P60" evidence="8">
    <location>
        <begin position="270"/>
        <end position="389"/>
    </location>
</feature>
<name>A0A151B2P7_9CLOT</name>
<evidence type="ECO:0000259" key="8">
    <source>
        <dbReference type="PROSITE" id="PS51935"/>
    </source>
</evidence>
<dbReference type="EMBL" id="LTBA01000023">
    <property type="protein sequence ID" value="KYH34181.1"/>
    <property type="molecule type" value="Genomic_DNA"/>
</dbReference>
<dbReference type="PATRIC" id="fig|1121338.3.peg.1947"/>
<feature type="signal peptide" evidence="7">
    <location>
        <begin position="1"/>
        <end position="24"/>
    </location>
</feature>
<sequence>MEKRVVAFLLAAGLTVSFSAKVIANPYQDQINKQKQQLNQKKSELNNQKNALQNNKKSFEAAEKEIQQLEVKIETLDCKIEGLMNEIKKASVLISSKEEEIKQAQTELYKAEEDVKAEQELFNKRMRSMYINGNNSYLEVILNSKGLDQLISNVELLRSIAKYDKQILADLNNKKNEVKVKKESLEKEKQVLVALKSDKEDKLSSVKASKAEQIKLIKKANEKKRYYASKIGEYNKKIQETQRVINETLKRIEQIKASIPKRDPSRGMSNVSGEEVVAYASRFLGTPYVWGGNGPKYFDCSGFVRYVYAHFGISLYRVTYDQVKQGKYVPRNQLKPGDLIFFGTKYNVHHVGMYVGNGCFIHAPHTGDVIKITRLTARSDYYCARRFLP</sequence>
<dbReference type="OrthoDB" id="9808890at2"/>
<dbReference type="InterPro" id="IPR051202">
    <property type="entry name" value="Peptidase_C40"/>
</dbReference>
<feature type="coiled-coil region" evidence="6">
    <location>
        <begin position="28"/>
        <end position="121"/>
    </location>
</feature>
<feature type="coiled-coil region" evidence="6">
    <location>
        <begin position="231"/>
        <end position="258"/>
    </location>
</feature>
<evidence type="ECO:0000256" key="5">
    <source>
        <dbReference type="ARBA" id="ARBA00022807"/>
    </source>
</evidence>
<dbReference type="STRING" id="1121338.CLTEP_18950"/>
<evidence type="ECO:0000313" key="10">
    <source>
        <dbReference type="Proteomes" id="UP000075531"/>
    </source>
</evidence>
<dbReference type="Gene3D" id="6.10.250.3150">
    <property type="match status" value="1"/>
</dbReference>
<dbReference type="Pfam" id="PF00877">
    <property type="entry name" value="NLPC_P60"/>
    <property type="match status" value="1"/>
</dbReference>
<dbReference type="InterPro" id="IPR057309">
    <property type="entry name" value="PcsB_CC"/>
</dbReference>
<organism evidence="9 10">
    <name type="scientific">Clostridium tepidiprofundi DSM 19306</name>
    <dbReference type="NCBI Taxonomy" id="1121338"/>
    <lineage>
        <taxon>Bacteria</taxon>
        <taxon>Bacillati</taxon>
        <taxon>Bacillota</taxon>
        <taxon>Clostridia</taxon>
        <taxon>Eubacteriales</taxon>
        <taxon>Clostridiaceae</taxon>
        <taxon>Clostridium</taxon>
    </lineage>
</organism>
<evidence type="ECO:0000313" key="9">
    <source>
        <dbReference type="EMBL" id="KYH34181.1"/>
    </source>
</evidence>
<dbReference type="SUPFAM" id="SSF54001">
    <property type="entry name" value="Cysteine proteinases"/>
    <property type="match status" value="1"/>
</dbReference>
<gene>
    <name evidence="9" type="primary">iap</name>
    <name evidence="9" type="ORF">CLTEP_18950</name>
</gene>
<dbReference type="InterPro" id="IPR038765">
    <property type="entry name" value="Papain-like_cys_pep_sf"/>
</dbReference>
<keyword evidence="6" id="KW-0175">Coiled coil</keyword>
<dbReference type="PANTHER" id="PTHR47053">
    <property type="entry name" value="MUREIN DD-ENDOPEPTIDASE MEPH-RELATED"/>
    <property type="match status" value="1"/>
</dbReference>
<dbReference type="RefSeq" id="WP_084364832.1">
    <property type="nucleotide sequence ID" value="NZ_LTBA01000023.1"/>
</dbReference>
<evidence type="ECO:0000256" key="3">
    <source>
        <dbReference type="ARBA" id="ARBA00022729"/>
    </source>
</evidence>
<keyword evidence="4 9" id="KW-0378">Hydrolase</keyword>
<keyword evidence="10" id="KW-1185">Reference proteome</keyword>
<comment type="similarity">
    <text evidence="1">Belongs to the peptidase C40 family.</text>
</comment>
<evidence type="ECO:0000256" key="1">
    <source>
        <dbReference type="ARBA" id="ARBA00007074"/>
    </source>
</evidence>
<reference evidence="9 10" key="1">
    <citation type="submission" date="2016-02" db="EMBL/GenBank/DDBJ databases">
        <title>Genome sequence of Clostridium tepidiprofundi DSM 19306.</title>
        <authorList>
            <person name="Poehlein A."/>
            <person name="Daniel R."/>
        </authorList>
    </citation>
    <scope>NUCLEOTIDE SEQUENCE [LARGE SCALE GENOMIC DNA]</scope>
    <source>
        <strain evidence="9 10">DSM 19306</strain>
    </source>
</reference>
<evidence type="ECO:0000256" key="7">
    <source>
        <dbReference type="SAM" id="SignalP"/>
    </source>
</evidence>
<protein>
    <submittedName>
        <fullName evidence="9">Putative endopeptidase p60</fullName>
        <ecNumber evidence="9">3.4.-.-</ecNumber>
    </submittedName>
</protein>
<dbReference type="Pfam" id="PF24568">
    <property type="entry name" value="CC_PcsB"/>
    <property type="match status" value="1"/>
</dbReference>
<proteinExistence type="inferred from homology"/>
<comment type="caution">
    <text evidence="9">The sequence shown here is derived from an EMBL/GenBank/DDBJ whole genome shotgun (WGS) entry which is preliminary data.</text>
</comment>
<dbReference type="Proteomes" id="UP000075531">
    <property type="component" value="Unassembled WGS sequence"/>
</dbReference>
<dbReference type="GO" id="GO:0006508">
    <property type="term" value="P:proteolysis"/>
    <property type="evidence" value="ECO:0007669"/>
    <property type="project" value="UniProtKB-KW"/>
</dbReference>
<dbReference type="PANTHER" id="PTHR47053:SF1">
    <property type="entry name" value="MUREIN DD-ENDOPEPTIDASE MEPH-RELATED"/>
    <property type="match status" value="1"/>
</dbReference>
<dbReference type="InterPro" id="IPR000064">
    <property type="entry name" value="NLP_P60_dom"/>
</dbReference>
<keyword evidence="5" id="KW-0788">Thiol protease</keyword>
<evidence type="ECO:0000256" key="2">
    <source>
        <dbReference type="ARBA" id="ARBA00022670"/>
    </source>
</evidence>